<dbReference type="InterPro" id="IPR011042">
    <property type="entry name" value="6-blade_b-propeller_TolB-like"/>
</dbReference>
<dbReference type="HOGENOM" id="CLU_021522_0_0_10"/>
<dbReference type="InterPro" id="IPR052918">
    <property type="entry name" value="Motility_Chemotaxis_Reg"/>
</dbReference>
<dbReference type="SUPFAM" id="SSF101898">
    <property type="entry name" value="NHL repeat"/>
    <property type="match status" value="1"/>
</dbReference>
<organism evidence="2 3">
    <name type="scientific">Niastella koreensis (strain DSM 17620 / KACC 11465 / NBRC 106392 / GR20-10)</name>
    <dbReference type="NCBI Taxonomy" id="700598"/>
    <lineage>
        <taxon>Bacteria</taxon>
        <taxon>Pseudomonadati</taxon>
        <taxon>Bacteroidota</taxon>
        <taxon>Chitinophagia</taxon>
        <taxon>Chitinophagales</taxon>
        <taxon>Chitinophagaceae</taxon>
        <taxon>Niastella</taxon>
    </lineage>
</organism>
<sequence>MRTMLRCRETWMIATFILLANMGFSQLTQQWSARFNGTGNGADQARSLVIDNDGNVYITGSATGPGTGLDYRTIKYGPNGQIKWKALWNGSANGDDEAFSIALDGMGNVYVTGRSIGTGTAGYDIVTVKYNSSGVRQWSARYNDPNNGFDWGKSIAADSKGNVYITGVAGLGANTTSDYVTIKYNTNGTRLWLANYSGPGRNDEANALALDKDGNVYVTGRSPAGIDLDEMDMDYATVKYDNNGHQIWVRRYNSPYMYNEFDEALDIKVDPYGNVYVTGRSAPDNQESSNDYATVKYDAGGNQKWVARYNGPGNSTDDAMALAVDASLNVYVTGYSAAGPDETNFDYATVKYNKNGQQVWVRRYNGPANVHDQATALALDRNGNIYVTGHSMSTGTGYDFTTVKYNPAGDQQSVARYNGPANGFDGTAFLPSHPIAVDENCNVYVTGRSDGTGSGSDMITIKYSQPDALITGRLDQPSVASNAIPASLHVFVAPNPASVTTKISYELPVEGKVSIAIYDMLGRRIQTLLEATKPAGFHSIDFNVATIQTGMYTYQIMVKTAKSSWRATGKINVIK</sequence>
<feature type="domain" description="Secretion system C-terminal sorting" evidence="1">
    <location>
        <begin position="494"/>
        <end position="561"/>
    </location>
</feature>
<dbReference type="NCBIfam" id="TIGR04183">
    <property type="entry name" value="Por_Secre_tail"/>
    <property type="match status" value="1"/>
</dbReference>
<dbReference type="Pfam" id="PF18962">
    <property type="entry name" value="Por_Secre_tail"/>
    <property type="match status" value="1"/>
</dbReference>
<dbReference type="Proteomes" id="UP000005438">
    <property type="component" value="Chromosome"/>
</dbReference>
<evidence type="ECO:0000259" key="1">
    <source>
        <dbReference type="Pfam" id="PF18962"/>
    </source>
</evidence>
<dbReference type="PANTHER" id="PTHR35580:SF1">
    <property type="entry name" value="PHYTASE-LIKE DOMAIN-CONTAINING PROTEIN"/>
    <property type="match status" value="1"/>
</dbReference>
<evidence type="ECO:0000313" key="3">
    <source>
        <dbReference type="Proteomes" id="UP000005438"/>
    </source>
</evidence>
<dbReference type="RefSeq" id="WP_014217660.1">
    <property type="nucleotide sequence ID" value="NC_016609.1"/>
</dbReference>
<dbReference type="PANTHER" id="PTHR35580">
    <property type="entry name" value="CELL SURFACE GLYCOPROTEIN (S-LAYER PROTEIN)-LIKE PROTEIN"/>
    <property type="match status" value="1"/>
</dbReference>
<dbReference type="EMBL" id="CP003178">
    <property type="protein sequence ID" value="AEV97746.1"/>
    <property type="molecule type" value="Genomic_DNA"/>
</dbReference>
<dbReference type="AlphaFoldDB" id="G8TN61"/>
<proteinExistence type="predicted"/>
<dbReference type="Gene3D" id="2.120.10.30">
    <property type="entry name" value="TolB, C-terminal domain"/>
    <property type="match status" value="2"/>
</dbReference>
<dbReference type="STRING" id="700598.Niako_1375"/>
<dbReference type="OrthoDB" id="885845at2"/>
<evidence type="ECO:0000313" key="2">
    <source>
        <dbReference type="EMBL" id="AEV97746.1"/>
    </source>
</evidence>
<reference evidence="2 3" key="1">
    <citation type="submission" date="2011-12" db="EMBL/GenBank/DDBJ databases">
        <title>The complete genome of Niastella koreensis GR20-10.</title>
        <authorList>
            <consortium name="US DOE Joint Genome Institute (JGI-PGF)"/>
            <person name="Lucas S."/>
            <person name="Han J."/>
            <person name="Lapidus A."/>
            <person name="Bruce D."/>
            <person name="Goodwin L."/>
            <person name="Pitluck S."/>
            <person name="Peters L."/>
            <person name="Kyrpides N."/>
            <person name="Mavromatis K."/>
            <person name="Ivanova N."/>
            <person name="Mikhailova N."/>
            <person name="Davenport K."/>
            <person name="Saunders E."/>
            <person name="Detter J.C."/>
            <person name="Tapia R."/>
            <person name="Han C."/>
            <person name="Land M."/>
            <person name="Hauser L."/>
            <person name="Markowitz V."/>
            <person name="Cheng J.-F."/>
            <person name="Hugenholtz P."/>
            <person name="Woyke T."/>
            <person name="Wu D."/>
            <person name="Tindall B."/>
            <person name="Pomrenke H."/>
            <person name="Brambilla E."/>
            <person name="Klenk H.-P."/>
            <person name="Eisen J.A."/>
        </authorList>
    </citation>
    <scope>NUCLEOTIDE SEQUENCE [LARGE SCALE GENOMIC DNA]</scope>
    <source>
        <strain evidence="3">DSM 17620 / KACC 11465 / NBRC 106392 / GR20-10</strain>
    </source>
</reference>
<dbReference type="KEGG" id="nko:Niako_1375"/>
<dbReference type="Pfam" id="PF06739">
    <property type="entry name" value="SBBP"/>
    <property type="match status" value="5"/>
</dbReference>
<dbReference type="InterPro" id="IPR026444">
    <property type="entry name" value="Secre_tail"/>
</dbReference>
<dbReference type="InterPro" id="IPR010620">
    <property type="entry name" value="SBBP_repeat"/>
</dbReference>
<gene>
    <name evidence="2" type="ordered locus">Niako_1375</name>
</gene>
<protein>
    <recommendedName>
        <fullName evidence="1">Secretion system C-terminal sorting domain-containing protein</fullName>
    </recommendedName>
</protein>
<name>G8TN61_NIAKG</name>
<dbReference type="eggNOG" id="COG1520">
    <property type="taxonomic scope" value="Bacteria"/>
</dbReference>
<dbReference type="Gene3D" id="2.60.40.4070">
    <property type="match status" value="1"/>
</dbReference>
<accession>G8TN61</accession>